<dbReference type="PROSITE" id="PS50835">
    <property type="entry name" value="IG_LIKE"/>
    <property type="match status" value="2"/>
</dbReference>
<reference evidence="4" key="1">
    <citation type="submission" date="2025-08" db="UniProtKB">
        <authorList>
            <consortium name="RefSeq"/>
        </authorList>
    </citation>
    <scope>IDENTIFICATION</scope>
    <source>
        <strain evidence="4">Quisiro</strain>
        <tissue evidence="4">Liver</tissue>
    </source>
</reference>
<evidence type="ECO:0000313" key="3">
    <source>
        <dbReference type="Proteomes" id="UP000192220"/>
    </source>
</evidence>
<gene>
    <name evidence="4" type="primary">LOC106533240</name>
</gene>
<keyword evidence="1" id="KW-0732">Signal</keyword>
<dbReference type="GeneID" id="106533240"/>
<dbReference type="PANTHER" id="PTHR11422:SF5">
    <property type="entry name" value="DIVERSE IMMUNOGLOBULIN DOMAIN-CONTAINING PROTEIN 1.1 ISOFORM X1-RELATED"/>
    <property type="match status" value="1"/>
</dbReference>
<dbReference type="GO" id="GO:0035723">
    <property type="term" value="P:interleukin-15-mediated signaling pathway"/>
    <property type="evidence" value="ECO:0007669"/>
    <property type="project" value="TreeGrafter"/>
</dbReference>
<name>A0A2I4CY61_AUSLI</name>
<dbReference type="InterPro" id="IPR003599">
    <property type="entry name" value="Ig_sub"/>
</dbReference>
<dbReference type="RefSeq" id="XP_013884932.1">
    <property type="nucleotide sequence ID" value="XM_014029478.1"/>
</dbReference>
<accession>A0A2I4CY61</accession>
<dbReference type="Proteomes" id="UP000192220">
    <property type="component" value="Unplaced"/>
</dbReference>
<dbReference type="SMART" id="SM00409">
    <property type="entry name" value="IG"/>
    <property type="match status" value="2"/>
</dbReference>
<dbReference type="GO" id="GO:0042110">
    <property type="term" value="P:T cell activation"/>
    <property type="evidence" value="ECO:0007669"/>
    <property type="project" value="TreeGrafter"/>
</dbReference>
<dbReference type="OrthoDB" id="8869347at2759"/>
<dbReference type="GO" id="GO:0042289">
    <property type="term" value="F:MHC class II protein binding"/>
    <property type="evidence" value="ECO:0007669"/>
    <property type="project" value="TreeGrafter"/>
</dbReference>
<dbReference type="STRING" id="52670.A0A2I4CY61"/>
<dbReference type="InterPro" id="IPR007110">
    <property type="entry name" value="Ig-like_dom"/>
</dbReference>
<proteinExistence type="predicted"/>
<dbReference type="Gene3D" id="2.60.40.10">
    <property type="entry name" value="Immunoglobulins"/>
    <property type="match status" value="2"/>
</dbReference>
<dbReference type="GO" id="GO:0045121">
    <property type="term" value="C:membrane raft"/>
    <property type="evidence" value="ECO:0007669"/>
    <property type="project" value="TreeGrafter"/>
</dbReference>
<evidence type="ECO:0000259" key="2">
    <source>
        <dbReference type="PROSITE" id="PS50835"/>
    </source>
</evidence>
<keyword evidence="3" id="KW-1185">Reference proteome</keyword>
<dbReference type="InterPro" id="IPR036179">
    <property type="entry name" value="Ig-like_dom_sf"/>
</dbReference>
<feature type="signal peptide" evidence="1">
    <location>
        <begin position="1"/>
        <end position="20"/>
    </location>
</feature>
<dbReference type="InterPro" id="IPR013783">
    <property type="entry name" value="Ig-like_fold"/>
</dbReference>
<sequence length="395" mass="43955">MIVLEFTLILLLQLEGLGAGGPSLYHRVGDDVFLPCSDISHTYFRRRSDWFYTRDPDTDSQMEVQRGMVVQSSPRAARLRVDRFSSLLIYNITAEDAGRYSCVPWDKHRDHLDSVFLNILTISPSESETTAGAVSLRCSLRSFSSSCPVDSLRWLDETGTELTDGADDYKVRRKTNCVSVLTTTRWSDWNRAFSCRFVEGDSVMIDAHYTPVSAGTGRGANVFLYHRAGDEAVLPCGVPPSSCSRSTLRWFYNRGLETEVKVEVKNGEVLQGSGRAGRLSVSRFCSLIITNIRAEDAGRYICWLEGNFQQDFVYLSVLTISSSDIGGNVSLQCSLRRHAGAGPCPVDGLRWADETGAQLLRENAWFSSGEQSNCVSNLTVEPQISRNRTFSCIVT</sequence>
<dbReference type="GO" id="GO:1990782">
    <property type="term" value="F:protein tyrosine kinase binding"/>
    <property type="evidence" value="ECO:0007669"/>
    <property type="project" value="TreeGrafter"/>
</dbReference>
<organism evidence="3 4">
    <name type="scientific">Austrofundulus limnaeus</name>
    <name type="common">Annual killifish</name>
    <dbReference type="NCBI Taxonomy" id="52670"/>
    <lineage>
        <taxon>Eukaryota</taxon>
        <taxon>Metazoa</taxon>
        <taxon>Chordata</taxon>
        <taxon>Craniata</taxon>
        <taxon>Vertebrata</taxon>
        <taxon>Euteleostomi</taxon>
        <taxon>Actinopterygii</taxon>
        <taxon>Neopterygii</taxon>
        <taxon>Teleostei</taxon>
        <taxon>Neoteleostei</taxon>
        <taxon>Acanthomorphata</taxon>
        <taxon>Ovalentaria</taxon>
        <taxon>Atherinomorphae</taxon>
        <taxon>Cyprinodontiformes</taxon>
        <taxon>Rivulidae</taxon>
        <taxon>Austrofundulus</taxon>
    </lineage>
</organism>
<evidence type="ECO:0000256" key="1">
    <source>
        <dbReference type="SAM" id="SignalP"/>
    </source>
</evidence>
<dbReference type="KEGG" id="alim:106533240"/>
<dbReference type="GO" id="GO:0070374">
    <property type="term" value="P:positive regulation of ERK1 and ERK2 cascade"/>
    <property type="evidence" value="ECO:0007669"/>
    <property type="project" value="TreeGrafter"/>
</dbReference>
<evidence type="ECO:0000313" key="4">
    <source>
        <dbReference type="RefSeq" id="XP_013884932.1"/>
    </source>
</evidence>
<protein>
    <submittedName>
        <fullName evidence="4">Uncharacterized protein LOC106533240</fullName>
    </submittedName>
</protein>
<dbReference type="SUPFAM" id="SSF48726">
    <property type="entry name" value="Immunoglobulin"/>
    <property type="match status" value="2"/>
</dbReference>
<feature type="chain" id="PRO_5014171435" evidence="1">
    <location>
        <begin position="21"/>
        <end position="395"/>
    </location>
</feature>
<feature type="domain" description="Ig-like" evidence="2">
    <location>
        <begin position="229"/>
        <end position="302"/>
    </location>
</feature>
<feature type="domain" description="Ig-like" evidence="2">
    <location>
        <begin position="326"/>
        <end position="395"/>
    </location>
</feature>
<dbReference type="PANTHER" id="PTHR11422">
    <property type="entry name" value="T-CELL SURFACE GLYCOPROTEIN CD4"/>
    <property type="match status" value="1"/>
</dbReference>
<dbReference type="FunCoup" id="A0A2I4CY61">
    <property type="interactions" value="1"/>
</dbReference>
<dbReference type="GO" id="GO:0009897">
    <property type="term" value="C:external side of plasma membrane"/>
    <property type="evidence" value="ECO:0007669"/>
    <property type="project" value="TreeGrafter"/>
</dbReference>
<dbReference type="InParanoid" id="A0A2I4CY61"/>
<dbReference type="AlphaFoldDB" id="A0A2I4CY61"/>